<proteinExistence type="predicted"/>
<evidence type="ECO:0008006" key="4">
    <source>
        <dbReference type="Google" id="ProtNLM"/>
    </source>
</evidence>
<dbReference type="EMBL" id="BMAT01006097">
    <property type="protein sequence ID" value="GFS06141.1"/>
    <property type="molecule type" value="Genomic_DNA"/>
</dbReference>
<dbReference type="AlphaFoldDB" id="A0AAV4IBW2"/>
<organism evidence="2 3">
    <name type="scientific">Elysia marginata</name>
    <dbReference type="NCBI Taxonomy" id="1093978"/>
    <lineage>
        <taxon>Eukaryota</taxon>
        <taxon>Metazoa</taxon>
        <taxon>Spiralia</taxon>
        <taxon>Lophotrochozoa</taxon>
        <taxon>Mollusca</taxon>
        <taxon>Gastropoda</taxon>
        <taxon>Heterobranchia</taxon>
        <taxon>Euthyneura</taxon>
        <taxon>Panpulmonata</taxon>
        <taxon>Sacoglossa</taxon>
        <taxon>Placobranchoidea</taxon>
        <taxon>Plakobranchidae</taxon>
        <taxon>Elysia</taxon>
    </lineage>
</organism>
<dbReference type="Proteomes" id="UP000762676">
    <property type="component" value="Unassembled WGS sequence"/>
</dbReference>
<reference evidence="2 3" key="1">
    <citation type="journal article" date="2021" name="Elife">
        <title>Chloroplast acquisition without the gene transfer in kleptoplastic sea slugs, Plakobranchus ocellatus.</title>
        <authorList>
            <person name="Maeda T."/>
            <person name="Takahashi S."/>
            <person name="Yoshida T."/>
            <person name="Shimamura S."/>
            <person name="Takaki Y."/>
            <person name="Nagai Y."/>
            <person name="Toyoda A."/>
            <person name="Suzuki Y."/>
            <person name="Arimoto A."/>
            <person name="Ishii H."/>
            <person name="Satoh N."/>
            <person name="Nishiyama T."/>
            <person name="Hasebe M."/>
            <person name="Maruyama T."/>
            <person name="Minagawa J."/>
            <person name="Obokata J."/>
            <person name="Shigenobu S."/>
        </authorList>
    </citation>
    <scope>NUCLEOTIDE SEQUENCE [LARGE SCALE GENOMIC DNA]</scope>
</reference>
<gene>
    <name evidence="2" type="ORF">ElyMa_002956900</name>
</gene>
<evidence type="ECO:0000313" key="2">
    <source>
        <dbReference type="EMBL" id="GFS06141.1"/>
    </source>
</evidence>
<comment type="caution">
    <text evidence="2">The sequence shown here is derived from an EMBL/GenBank/DDBJ whole genome shotgun (WGS) entry which is preliminary data.</text>
</comment>
<sequence length="115" mass="13059">MRLVHQITKTLSGKTKQNNNTSQRPTRQGNSIFTQEGQLARWTEHFEQLLNRPPPEKLPDILPARNNLLINLEPPSKEEITKAIKALKSNKAAGPDLIPPEALNLQQLILFMVYL</sequence>
<accession>A0AAV4IBW2</accession>
<evidence type="ECO:0000313" key="3">
    <source>
        <dbReference type="Proteomes" id="UP000762676"/>
    </source>
</evidence>
<keyword evidence="3" id="KW-1185">Reference proteome</keyword>
<protein>
    <recommendedName>
        <fullName evidence="4">Reverse transcriptase domain-containing protein</fullName>
    </recommendedName>
</protein>
<evidence type="ECO:0000256" key="1">
    <source>
        <dbReference type="SAM" id="MobiDB-lite"/>
    </source>
</evidence>
<name>A0AAV4IBW2_9GAST</name>
<feature type="compositionally biased region" description="Polar residues" evidence="1">
    <location>
        <begin position="7"/>
        <end position="31"/>
    </location>
</feature>
<feature type="region of interest" description="Disordered" evidence="1">
    <location>
        <begin position="1"/>
        <end position="31"/>
    </location>
</feature>